<dbReference type="Proteomes" id="UP001430953">
    <property type="component" value="Unassembled WGS sequence"/>
</dbReference>
<sequence>MALIRISARFNDCIKFTLKLRSLFDDLMRLIVLISHFLEKHSKFFMLEHVCRLDPGSRYALGTQNRAKRFPFWTRQSAPTRGRSLVRYIRSRCAQKRAFLTRLGEAPKSRRATKRVRRFRNIERVETLCRVRVG</sequence>
<proteinExistence type="predicted"/>
<keyword evidence="2" id="KW-1185">Reference proteome</keyword>
<evidence type="ECO:0000313" key="1">
    <source>
        <dbReference type="EMBL" id="KAL0107008.1"/>
    </source>
</evidence>
<dbReference type="AlphaFoldDB" id="A0AAW2ETC3"/>
<protein>
    <submittedName>
        <fullName evidence="1">Uncharacterized protein</fullName>
    </submittedName>
</protein>
<name>A0AAW2ETC3_9HYME</name>
<comment type="caution">
    <text evidence="1">The sequence shown here is derived from an EMBL/GenBank/DDBJ whole genome shotgun (WGS) entry which is preliminary data.</text>
</comment>
<evidence type="ECO:0000313" key="2">
    <source>
        <dbReference type="Proteomes" id="UP001430953"/>
    </source>
</evidence>
<organism evidence="1 2">
    <name type="scientific">Cardiocondyla obscurior</name>
    <dbReference type="NCBI Taxonomy" id="286306"/>
    <lineage>
        <taxon>Eukaryota</taxon>
        <taxon>Metazoa</taxon>
        <taxon>Ecdysozoa</taxon>
        <taxon>Arthropoda</taxon>
        <taxon>Hexapoda</taxon>
        <taxon>Insecta</taxon>
        <taxon>Pterygota</taxon>
        <taxon>Neoptera</taxon>
        <taxon>Endopterygota</taxon>
        <taxon>Hymenoptera</taxon>
        <taxon>Apocrita</taxon>
        <taxon>Aculeata</taxon>
        <taxon>Formicoidea</taxon>
        <taxon>Formicidae</taxon>
        <taxon>Myrmicinae</taxon>
        <taxon>Cardiocondyla</taxon>
    </lineage>
</organism>
<gene>
    <name evidence="1" type="ORF">PUN28_015510</name>
</gene>
<reference evidence="1 2" key="1">
    <citation type="submission" date="2023-03" db="EMBL/GenBank/DDBJ databases">
        <title>High recombination rates correlate with genetic variation in Cardiocondyla obscurior ants.</title>
        <authorList>
            <person name="Errbii M."/>
        </authorList>
    </citation>
    <scope>NUCLEOTIDE SEQUENCE [LARGE SCALE GENOMIC DNA]</scope>
    <source>
        <strain evidence="1">Alpha-2009</strain>
        <tissue evidence="1">Whole body</tissue>
    </source>
</reference>
<accession>A0AAW2ETC3</accession>
<dbReference type="EMBL" id="JADYXP020000017">
    <property type="protein sequence ID" value="KAL0107008.1"/>
    <property type="molecule type" value="Genomic_DNA"/>
</dbReference>